<feature type="region of interest" description="Disordered" evidence="1">
    <location>
        <begin position="1"/>
        <end position="24"/>
    </location>
</feature>
<dbReference type="EMBL" id="BQNB010014359">
    <property type="protein sequence ID" value="GJT27226.1"/>
    <property type="molecule type" value="Genomic_DNA"/>
</dbReference>
<gene>
    <name evidence="2" type="ORF">Tco_0907501</name>
</gene>
<feature type="region of interest" description="Disordered" evidence="1">
    <location>
        <begin position="124"/>
        <end position="187"/>
    </location>
</feature>
<name>A0ABQ5CMW4_9ASTR</name>
<feature type="compositionally biased region" description="Basic and acidic residues" evidence="1">
    <location>
        <begin position="285"/>
        <end position="310"/>
    </location>
</feature>
<sequence>MGFGDKLKVLRDKGTITPRDPKLLEAEAGPSRHTFQLNSSYESEEQLKVAEVLVAISRPRPWKLQRMWRLLENSAEWDAEEEERGQERMENHKMEVSWNLQDVPYIEMKDGTMIQMLAERDHPLSEVDDKDARSWNNDPTNKTRAPQGEELGLIKPLSDSSFSCSDTSQIESLPDSSFAHQDEDDMTSQKCPYDRFVSLMSTTGFRIQAKEIKLLKANITKLKKQAKPVIKHHKEYLKSVSLQKFPRKSFSKKHRVHKESVSKQGRKKAKGESSVQRDPLLISSKGEEIKQDLKESRKRIKEREYKKEESTVQAKKIKSRKRRFKPDTSQMNPSDIEKENDGAEIVHDNSYRLRTRK</sequence>
<feature type="compositionally biased region" description="Basic residues" evidence="1">
    <location>
        <begin position="315"/>
        <end position="324"/>
    </location>
</feature>
<reference evidence="2" key="2">
    <citation type="submission" date="2022-01" db="EMBL/GenBank/DDBJ databases">
        <authorList>
            <person name="Yamashiro T."/>
            <person name="Shiraishi A."/>
            <person name="Satake H."/>
            <person name="Nakayama K."/>
        </authorList>
    </citation>
    <scope>NUCLEOTIDE SEQUENCE</scope>
</reference>
<proteinExistence type="predicted"/>
<feature type="compositionally biased region" description="Basic residues" evidence="1">
    <location>
        <begin position="247"/>
        <end position="257"/>
    </location>
</feature>
<feature type="region of interest" description="Disordered" evidence="1">
    <location>
        <begin position="247"/>
        <end position="357"/>
    </location>
</feature>
<feature type="compositionally biased region" description="Low complexity" evidence="1">
    <location>
        <begin position="158"/>
        <end position="168"/>
    </location>
</feature>
<organism evidence="2 3">
    <name type="scientific">Tanacetum coccineum</name>
    <dbReference type="NCBI Taxonomy" id="301880"/>
    <lineage>
        <taxon>Eukaryota</taxon>
        <taxon>Viridiplantae</taxon>
        <taxon>Streptophyta</taxon>
        <taxon>Embryophyta</taxon>
        <taxon>Tracheophyta</taxon>
        <taxon>Spermatophyta</taxon>
        <taxon>Magnoliopsida</taxon>
        <taxon>eudicotyledons</taxon>
        <taxon>Gunneridae</taxon>
        <taxon>Pentapetalae</taxon>
        <taxon>asterids</taxon>
        <taxon>campanulids</taxon>
        <taxon>Asterales</taxon>
        <taxon>Asteraceae</taxon>
        <taxon>Asteroideae</taxon>
        <taxon>Anthemideae</taxon>
        <taxon>Anthemidinae</taxon>
        <taxon>Tanacetum</taxon>
    </lineage>
</organism>
<feature type="compositionally biased region" description="Basic and acidic residues" evidence="1">
    <location>
        <begin position="124"/>
        <end position="133"/>
    </location>
</feature>
<keyword evidence="3" id="KW-1185">Reference proteome</keyword>
<evidence type="ECO:0000313" key="3">
    <source>
        <dbReference type="Proteomes" id="UP001151760"/>
    </source>
</evidence>
<feature type="compositionally biased region" description="Polar residues" evidence="1">
    <location>
        <begin position="169"/>
        <end position="179"/>
    </location>
</feature>
<comment type="caution">
    <text evidence="2">The sequence shown here is derived from an EMBL/GenBank/DDBJ whole genome shotgun (WGS) entry which is preliminary data.</text>
</comment>
<evidence type="ECO:0000313" key="2">
    <source>
        <dbReference type="EMBL" id="GJT27226.1"/>
    </source>
</evidence>
<feature type="compositionally biased region" description="Polar residues" evidence="1">
    <location>
        <begin position="134"/>
        <end position="144"/>
    </location>
</feature>
<evidence type="ECO:0000256" key="1">
    <source>
        <dbReference type="SAM" id="MobiDB-lite"/>
    </source>
</evidence>
<reference evidence="2" key="1">
    <citation type="journal article" date="2022" name="Int. J. Mol. Sci.">
        <title>Draft Genome of Tanacetum Coccineum: Genomic Comparison of Closely Related Tanacetum-Family Plants.</title>
        <authorList>
            <person name="Yamashiro T."/>
            <person name="Shiraishi A."/>
            <person name="Nakayama K."/>
            <person name="Satake H."/>
        </authorList>
    </citation>
    <scope>NUCLEOTIDE SEQUENCE</scope>
</reference>
<feature type="compositionally biased region" description="Basic and acidic residues" evidence="1">
    <location>
        <begin position="335"/>
        <end position="351"/>
    </location>
</feature>
<protein>
    <submittedName>
        <fullName evidence="2">Uncharacterized protein</fullName>
    </submittedName>
</protein>
<dbReference type="Proteomes" id="UP001151760">
    <property type="component" value="Unassembled WGS sequence"/>
</dbReference>
<accession>A0ABQ5CMW4</accession>